<dbReference type="InterPro" id="IPR000209">
    <property type="entry name" value="Peptidase_S8/S53_dom"/>
</dbReference>
<feature type="region of interest" description="Disordered" evidence="8">
    <location>
        <begin position="562"/>
        <end position="909"/>
    </location>
</feature>
<dbReference type="PANTHER" id="PTHR43806:SF11">
    <property type="entry name" value="CEREVISIN-RELATED"/>
    <property type="match status" value="1"/>
</dbReference>
<comment type="catalytic activity">
    <reaction evidence="5">
        <text>Hydrolysis of proteins with broad specificity for peptide bonds, and a preference for a large uncharged residue in P1. Hydrolyzes peptide amides.</text>
        <dbReference type="EC" id="3.4.21.62"/>
    </reaction>
</comment>
<dbReference type="SUPFAM" id="SSF52743">
    <property type="entry name" value="Subtilisin-like"/>
    <property type="match status" value="1"/>
</dbReference>
<proteinExistence type="inferred from homology"/>
<feature type="compositionally biased region" description="Low complexity" evidence="8">
    <location>
        <begin position="92"/>
        <end position="109"/>
    </location>
</feature>
<protein>
    <recommendedName>
        <fullName evidence="6">subtilisin</fullName>
        <ecNumber evidence="6">3.4.21.62</ecNumber>
    </recommendedName>
</protein>
<feature type="active site" description="Charge relay system" evidence="7">
    <location>
        <position position="271"/>
    </location>
</feature>
<evidence type="ECO:0000313" key="11">
    <source>
        <dbReference type="EMBL" id="OEU22930.1"/>
    </source>
</evidence>
<evidence type="ECO:0000256" key="6">
    <source>
        <dbReference type="ARBA" id="ARBA00023619"/>
    </source>
</evidence>
<feature type="compositionally biased region" description="Acidic residues" evidence="8">
    <location>
        <begin position="575"/>
        <end position="609"/>
    </location>
</feature>
<dbReference type="Gene3D" id="3.40.50.200">
    <property type="entry name" value="Peptidase S8/S53 domain"/>
    <property type="match status" value="1"/>
</dbReference>
<feature type="signal peptide" evidence="9">
    <location>
        <begin position="1"/>
        <end position="29"/>
    </location>
</feature>
<dbReference type="InterPro" id="IPR036852">
    <property type="entry name" value="Peptidase_S8/S53_dom_sf"/>
</dbReference>
<dbReference type="AlphaFoldDB" id="A0A1E7FXQ9"/>
<evidence type="ECO:0000256" key="8">
    <source>
        <dbReference type="SAM" id="MobiDB-lite"/>
    </source>
</evidence>
<evidence type="ECO:0000256" key="2">
    <source>
        <dbReference type="ARBA" id="ARBA00022670"/>
    </source>
</evidence>
<keyword evidence="4 7" id="KW-0720">Serine protease</keyword>
<dbReference type="InterPro" id="IPR023828">
    <property type="entry name" value="Peptidase_S8_Ser-AS"/>
</dbReference>
<dbReference type="InParanoid" id="A0A1E7FXQ9"/>
<feature type="active site" description="Charge relay system" evidence="7">
    <location>
        <position position="440"/>
    </location>
</feature>
<keyword evidence="12" id="KW-1185">Reference proteome</keyword>
<evidence type="ECO:0000256" key="7">
    <source>
        <dbReference type="PROSITE-ProRule" id="PRU01240"/>
    </source>
</evidence>
<evidence type="ECO:0000256" key="3">
    <source>
        <dbReference type="ARBA" id="ARBA00022801"/>
    </source>
</evidence>
<dbReference type="KEGG" id="fcy:FRACYDRAFT_233093"/>
<evidence type="ECO:0000259" key="10">
    <source>
        <dbReference type="Pfam" id="PF00082"/>
    </source>
</evidence>
<dbReference type="GO" id="GO:0004252">
    <property type="term" value="F:serine-type endopeptidase activity"/>
    <property type="evidence" value="ECO:0007669"/>
    <property type="project" value="UniProtKB-UniRule"/>
</dbReference>
<dbReference type="Pfam" id="PF00082">
    <property type="entry name" value="Peptidase_S8"/>
    <property type="match status" value="1"/>
</dbReference>
<dbReference type="EMBL" id="KV784353">
    <property type="protein sequence ID" value="OEU22930.1"/>
    <property type="molecule type" value="Genomic_DNA"/>
</dbReference>
<feature type="region of interest" description="Disordered" evidence="8">
    <location>
        <begin position="91"/>
        <end position="112"/>
    </location>
</feature>
<evidence type="ECO:0000256" key="1">
    <source>
        <dbReference type="ARBA" id="ARBA00011073"/>
    </source>
</evidence>
<keyword evidence="3 7" id="KW-0378">Hydrolase</keyword>
<dbReference type="OrthoDB" id="43334at2759"/>
<sequence>MPMKKKKMMTMMNTILIVLLLLDIAAVQASVASTNQEHKFGSLRGGGGRGGKFLPPSPVEVMSIQHSIAATISHENDGNDNDNDSAVERKQLQQAPAQGGQEQAQGLLRQRQRRTIIRRRRQLVQRKLVSKRRYFARYSGQVGRKSVQRCSGATIIEDDDNTLYTDDNVCISSLHDNDDILDVEEDHPVKILQDTSSSSSSTTEETHSWGIKAIQADQLPPGPNKVTVCGGVGGGGGEVDLSRIRGSDSFGLLSTSSNTRLMQWNHDINGHGTHVAGIILDVVDSGKSSSSGNNVDLFVVSAFDNDNIGYESDVVRAIRTCVEKGKADVVNLSLGNAYAPSQFTSELYASIVENYGAMLIAAAGNEDSEARAGINYYPAYHPSVVSVGAIMEDGMLLPNSVRNEQVEIVAPGAEIVSTSVNYGDGSSDVQYGYERRSGTSAAAPHVTGAVALLKSHFPNCSNRQLRYAMAKSAVRNVIQDDNGKRDGLLMLSTLRDEQDVVDNSTVRDWTECDITKGYGNIQVRDTLDWLLVQGGCDAWDTAYDSRGGCTTLEGGIVRTIQNQEPQQQQQQTGESTDESDSNDEDESKDDGSDGDDDGSSDSEEIDTKDEETVIPTKQEGTSVSFKEALESISGATIKPSNEEQSEEENEQEQQQQTEDKVVEDGLSENEEDLADIVDIEVDQEVLTRSPTGLDETTNNNSTNAPIDTPIEDSTQTDEPIIMSEPSVAPIEDSTTTDDPIIMSEPSVAPIEDSTTTDEPIIMSEPSVAPIEDSTPTDDPIIMSEPSVAPIEDSTATDEPIIMSEPSAAPIEDSTITDEPIIMSEPSAAPIEDSTTTDDPIIMSEPSAAPINVVDDVTTGESSSEIDSEDTTESPTDSPTPPVKKTSGTDDDDKNVKYAGFNPFFFDDGN</sequence>
<dbReference type="GO" id="GO:0005615">
    <property type="term" value="C:extracellular space"/>
    <property type="evidence" value="ECO:0007669"/>
    <property type="project" value="TreeGrafter"/>
</dbReference>
<reference evidence="11 12" key="1">
    <citation type="submission" date="2016-09" db="EMBL/GenBank/DDBJ databases">
        <title>Extensive genetic diversity and differential bi-allelic expression allows diatom success in the polar Southern Ocean.</title>
        <authorList>
            <consortium name="DOE Joint Genome Institute"/>
            <person name="Mock T."/>
            <person name="Otillar R.P."/>
            <person name="Strauss J."/>
            <person name="Dupont C."/>
            <person name="Frickenhaus S."/>
            <person name="Maumus F."/>
            <person name="Mcmullan M."/>
            <person name="Sanges R."/>
            <person name="Schmutz J."/>
            <person name="Toseland A."/>
            <person name="Valas R."/>
            <person name="Veluchamy A."/>
            <person name="Ward B.J."/>
            <person name="Allen A."/>
            <person name="Barry K."/>
            <person name="Falciatore A."/>
            <person name="Ferrante M."/>
            <person name="Fortunato A.E."/>
            <person name="Gloeckner G."/>
            <person name="Gruber A."/>
            <person name="Hipkin R."/>
            <person name="Janech M."/>
            <person name="Kroth P."/>
            <person name="Leese F."/>
            <person name="Lindquist E."/>
            <person name="Lyon B.R."/>
            <person name="Martin J."/>
            <person name="Mayer C."/>
            <person name="Parker M."/>
            <person name="Quesneville H."/>
            <person name="Raymond J."/>
            <person name="Uhlig C."/>
            <person name="Valentin K.U."/>
            <person name="Worden A.Z."/>
            <person name="Armbrust E.V."/>
            <person name="Bowler C."/>
            <person name="Green B."/>
            <person name="Moulton V."/>
            <person name="Van Oosterhout C."/>
            <person name="Grigoriev I."/>
        </authorList>
    </citation>
    <scope>NUCLEOTIDE SEQUENCE [LARGE SCALE GENOMIC DNA]</scope>
    <source>
        <strain evidence="11 12">CCMP1102</strain>
    </source>
</reference>
<dbReference type="PROSITE" id="PS00138">
    <property type="entry name" value="SUBTILASE_SER"/>
    <property type="match status" value="1"/>
</dbReference>
<keyword evidence="9" id="KW-0732">Signal</keyword>
<feature type="active site" description="Charge relay system" evidence="7">
    <location>
        <position position="248"/>
    </location>
</feature>
<dbReference type="PROSITE" id="PS51892">
    <property type="entry name" value="SUBTILASE"/>
    <property type="match status" value="1"/>
</dbReference>
<gene>
    <name evidence="11" type="ORF">FRACYDRAFT_233093</name>
</gene>
<feature type="compositionally biased region" description="Polar residues" evidence="8">
    <location>
        <begin position="686"/>
        <end position="717"/>
    </location>
</feature>
<evidence type="ECO:0000256" key="9">
    <source>
        <dbReference type="SAM" id="SignalP"/>
    </source>
</evidence>
<accession>A0A1E7FXQ9</accession>
<organism evidence="11 12">
    <name type="scientific">Fragilariopsis cylindrus CCMP1102</name>
    <dbReference type="NCBI Taxonomy" id="635003"/>
    <lineage>
        <taxon>Eukaryota</taxon>
        <taxon>Sar</taxon>
        <taxon>Stramenopiles</taxon>
        <taxon>Ochrophyta</taxon>
        <taxon>Bacillariophyta</taxon>
        <taxon>Bacillariophyceae</taxon>
        <taxon>Bacillariophycidae</taxon>
        <taxon>Bacillariales</taxon>
        <taxon>Bacillariaceae</taxon>
        <taxon>Fragilariopsis</taxon>
    </lineage>
</organism>
<evidence type="ECO:0000256" key="4">
    <source>
        <dbReference type="ARBA" id="ARBA00022825"/>
    </source>
</evidence>
<keyword evidence="2 7" id="KW-0645">Protease</keyword>
<comment type="similarity">
    <text evidence="1 7">Belongs to the peptidase S8 family.</text>
</comment>
<feature type="compositionally biased region" description="Low complexity" evidence="8">
    <location>
        <begin position="562"/>
        <end position="574"/>
    </location>
</feature>
<feature type="region of interest" description="Disordered" evidence="8">
    <location>
        <begin position="35"/>
        <end position="57"/>
    </location>
</feature>
<name>A0A1E7FXQ9_9STRA</name>
<dbReference type="InterPro" id="IPR015500">
    <property type="entry name" value="Peptidase_S8_subtilisin-rel"/>
</dbReference>
<feature type="compositionally biased region" description="Acidic residues" evidence="8">
    <location>
        <begin position="665"/>
        <end position="683"/>
    </location>
</feature>
<dbReference type="InterPro" id="IPR050131">
    <property type="entry name" value="Peptidase_S8_subtilisin-like"/>
</dbReference>
<dbReference type="PRINTS" id="PR00723">
    <property type="entry name" value="SUBTILISIN"/>
</dbReference>
<dbReference type="GO" id="GO:0006508">
    <property type="term" value="P:proteolysis"/>
    <property type="evidence" value="ECO:0007669"/>
    <property type="project" value="UniProtKB-KW"/>
</dbReference>
<dbReference type="Proteomes" id="UP000095751">
    <property type="component" value="Unassembled WGS sequence"/>
</dbReference>
<dbReference type="EC" id="3.4.21.62" evidence="6"/>
<evidence type="ECO:0000256" key="5">
    <source>
        <dbReference type="ARBA" id="ARBA00023529"/>
    </source>
</evidence>
<evidence type="ECO:0000313" key="12">
    <source>
        <dbReference type="Proteomes" id="UP000095751"/>
    </source>
</evidence>
<feature type="chain" id="PRO_5009193716" description="subtilisin" evidence="9">
    <location>
        <begin position="30"/>
        <end position="909"/>
    </location>
</feature>
<feature type="domain" description="Peptidase S8/S53" evidence="10">
    <location>
        <begin position="265"/>
        <end position="480"/>
    </location>
</feature>
<dbReference type="PANTHER" id="PTHR43806">
    <property type="entry name" value="PEPTIDASE S8"/>
    <property type="match status" value="1"/>
</dbReference>